<dbReference type="InterPro" id="IPR014001">
    <property type="entry name" value="Helicase_ATP-bd"/>
</dbReference>
<evidence type="ECO:0000256" key="7">
    <source>
        <dbReference type="ARBA" id="ARBA00023235"/>
    </source>
</evidence>
<dbReference type="Pfam" id="PF00271">
    <property type="entry name" value="Helicase_C"/>
    <property type="match status" value="1"/>
</dbReference>
<evidence type="ECO:0000313" key="13">
    <source>
        <dbReference type="EMBL" id="KAK5098929.1"/>
    </source>
</evidence>
<keyword evidence="7" id="KW-0413">Isomerase</keyword>
<evidence type="ECO:0000256" key="10">
    <source>
        <dbReference type="ARBA" id="ARBA00034808"/>
    </source>
</evidence>
<feature type="domain" description="Helicase C-terminal" evidence="12">
    <location>
        <begin position="158"/>
        <end position="241"/>
    </location>
</feature>
<dbReference type="EC" id="5.6.2.4" evidence="10"/>
<feature type="domain" description="Helicase ATP-binding" evidence="11">
    <location>
        <begin position="1"/>
        <end position="134"/>
    </location>
</feature>
<proteinExistence type="inferred from homology"/>
<dbReference type="EMBL" id="JAVRRA010026112">
    <property type="protein sequence ID" value="KAK5098929.1"/>
    <property type="molecule type" value="Genomic_DNA"/>
</dbReference>
<dbReference type="NCBIfam" id="TIGR00614">
    <property type="entry name" value="recQ_fam"/>
    <property type="match status" value="1"/>
</dbReference>
<evidence type="ECO:0000256" key="9">
    <source>
        <dbReference type="ARBA" id="ARBA00034617"/>
    </source>
</evidence>
<dbReference type="GO" id="GO:0003678">
    <property type="term" value="F:DNA helicase activity"/>
    <property type="evidence" value="ECO:0007669"/>
    <property type="project" value="UniProtKB-EC"/>
</dbReference>
<dbReference type="InterPro" id="IPR001650">
    <property type="entry name" value="Helicase_C-like"/>
</dbReference>
<keyword evidence="4 13" id="KW-0347">Helicase</keyword>
<name>A0ABR0KK08_9PEZI</name>
<gene>
    <name evidence="13" type="primary">SGS1_3</name>
    <name evidence="13" type="ORF">LTR16_007203</name>
</gene>
<evidence type="ECO:0000256" key="1">
    <source>
        <dbReference type="ARBA" id="ARBA00005446"/>
    </source>
</evidence>
<evidence type="ECO:0000259" key="11">
    <source>
        <dbReference type="PROSITE" id="PS51192"/>
    </source>
</evidence>
<evidence type="ECO:0000256" key="2">
    <source>
        <dbReference type="ARBA" id="ARBA00022741"/>
    </source>
</evidence>
<dbReference type="PANTHER" id="PTHR13710">
    <property type="entry name" value="DNA HELICASE RECQ FAMILY MEMBER"/>
    <property type="match status" value="1"/>
</dbReference>
<comment type="caution">
    <text evidence="13">The sequence shown here is derived from an EMBL/GenBank/DDBJ whole genome shotgun (WGS) entry which is preliminary data.</text>
</comment>
<feature type="non-terminal residue" evidence="13">
    <location>
        <position position="241"/>
    </location>
</feature>
<dbReference type="InterPro" id="IPR011545">
    <property type="entry name" value="DEAD/DEAH_box_helicase_dom"/>
</dbReference>
<dbReference type="Proteomes" id="UP001357485">
    <property type="component" value="Unassembled WGS sequence"/>
</dbReference>
<dbReference type="PROSITE" id="PS00690">
    <property type="entry name" value="DEAH_ATP_HELICASE"/>
    <property type="match status" value="1"/>
</dbReference>
<comment type="similarity">
    <text evidence="1">Belongs to the helicase family. RecQ subfamily.</text>
</comment>
<evidence type="ECO:0000256" key="6">
    <source>
        <dbReference type="ARBA" id="ARBA00023125"/>
    </source>
</evidence>
<accession>A0ABR0KK08</accession>
<keyword evidence="2" id="KW-0547">Nucleotide-binding</keyword>
<reference evidence="13 14" key="1">
    <citation type="submission" date="2023-08" db="EMBL/GenBank/DDBJ databases">
        <title>Black Yeasts Isolated from many extreme environments.</title>
        <authorList>
            <person name="Coleine C."/>
            <person name="Stajich J.E."/>
            <person name="Selbmann L."/>
        </authorList>
    </citation>
    <scope>NUCLEOTIDE SEQUENCE [LARGE SCALE GENOMIC DNA]</scope>
    <source>
        <strain evidence="13 14">CCFEE 536</strain>
    </source>
</reference>
<organism evidence="13 14">
    <name type="scientific">Cryomyces antarcticus</name>
    <dbReference type="NCBI Taxonomy" id="329879"/>
    <lineage>
        <taxon>Eukaryota</taxon>
        <taxon>Fungi</taxon>
        <taxon>Dikarya</taxon>
        <taxon>Ascomycota</taxon>
        <taxon>Pezizomycotina</taxon>
        <taxon>Dothideomycetes</taxon>
        <taxon>Dothideomycetes incertae sedis</taxon>
        <taxon>Cryomyces</taxon>
    </lineage>
</organism>
<comment type="catalytic activity">
    <reaction evidence="9">
        <text>Couples ATP hydrolysis with the unwinding of duplex DNA by translocating in the 3'-5' direction.</text>
        <dbReference type="EC" id="5.6.2.4"/>
    </reaction>
</comment>
<dbReference type="Gene3D" id="3.40.50.300">
    <property type="entry name" value="P-loop containing nucleotide triphosphate hydrolases"/>
    <property type="match status" value="2"/>
</dbReference>
<evidence type="ECO:0000256" key="5">
    <source>
        <dbReference type="ARBA" id="ARBA00022840"/>
    </source>
</evidence>
<protein>
    <recommendedName>
        <fullName evidence="10">DNA 3'-5' helicase</fullName>
        <ecNumber evidence="10">5.6.2.4</ecNumber>
    </recommendedName>
</protein>
<dbReference type="CDD" id="cd17920">
    <property type="entry name" value="DEXHc_RecQ"/>
    <property type="match status" value="1"/>
</dbReference>
<keyword evidence="5" id="KW-0067">ATP-binding</keyword>
<evidence type="ECO:0000313" key="14">
    <source>
        <dbReference type="Proteomes" id="UP001357485"/>
    </source>
</evidence>
<dbReference type="SUPFAM" id="SSF52540">
    <property type="entry name" value="P-loop containing nucleoside triphosphate hydrolases"/>
    <property type="match status" value="1"/>
</dbReference>
<dbReference type="InterPro" id="IPR027417">
    <property type="entry name" value="P-loop_NTPase"/>
</dbReference>
<dbReference type="PROSITE" id="PS51194">
    <property type="entry name" value="HELICASE_CTER"/>
    <property type="match status" value="1"/>
</dbReference>
<dbReference type="Pfam" id="PF00270">
    <property type="entry name" value="DEAD"/>
    <property type="match status" value="1"/>
</dbReference>
<dbReference type="InterPro" id="IPR002464">
    <property type="entry name" value="DNA/RNA_helicase_DEAH_CS"/>
</dbReference>
<dbReference type="PROSITE" id="PS51192">
    <property type="entry name" value="HELICASE_ATP_BIND_1"/>
    <property type="match status" value="1"/>
</dbReference>
<keyword evidence="3 13" id="KW-0378">Hydrolase</keyword>
<evidence type="ECO:0000256" key="3">
    <source>
        <dbReference type="ARBA" id="ARBA00022801"/>
    </source>
</evidence>
<dbReference type="GO" id="GO:0016787">
    <property type="term" value="F:hydrolase activity"/>
    <property type="evidence" value="ECO:0007669"/>
    <property type="project" value="UniProtKB-KW"/>
</dbReference>
<evidence type="ECO:0000256" key="4">
    <source>
        <dbReference type="ARBA" id="ARBA00022806"/>
    </source>
</evidence>
<sequence>MEDQVQHLKDLKIQAFLVNSESSVEQRRQIMDALRDPKVEQFIQLLYVTPEMLSKSTVIINAFKALHQRRRLARIVIDEAHCVSQWGHDFRPDYKALGEVRQQFLGVPVMALTATATENVKVDVIHNLGITGCEVFTQSFNRPNLSYEVRPKGKGKEVLDSIASTINDKYKGQSGIVYCLSRAKCEAIAEKLQLEYGIKAHHYHAGMEPAAKSNVQRQWQAGRYHVIVATIAFGMGIDKAD</sequence>
<dbReference type="PANTHER" id="PTHR13710:SF153">
    <property type="entry name" value="RECQ-LIKE DNA HELICASE BLM"/>
    <property type="match status" value="1"/>
</dbReference>
<dbReference type="InterPro" id="IPR004589">
    <property type="entry name" value="DNA_helicase_ATP-dep_RecQ"/>
</dbReference>
<evidence type="ECO:0000256" key="8">
    <source>
        <dbReference type="ARBA" id="ARBA00023242"/>
    </source>
</evidence>
<keyword evidence="14" id="KW-1185">Reference proteome</keyword>
<keyword evidence="6" id="KW-0238">DNA-binding</keyword>
<evidence type="ECO:0000259" key="12">
    <source>
        <dbReference type="PROSITE" id="PS51194"/>
    </source>
</evidence>
<keyword evidence="8" id="KW-0539">Nucleus</keyword>